<accession>A0AAN8S0M3</accession>
<dbReference type="AlphaFoldDB" id="A0AAN8S0M3"/>
<dbReference type="EMBL" id="JAWJWE010000038">
    <property type="protein sequence ID" value="KAK6622741.1"/>
    <property type="molecule type" value="Genomic_DNA"/>
</dbReference>
<dbReference type="PANTHER" id="PTHR31596:SF1">
    <property type="entry name" value="T-CELL ACTIVATION INHIBITOR, MITOCHONDRIAL"/>
    <property type="match status" value="1"/>
</dbReference>
<dbReference type="InterPro" id="IPR027989">
    <property type="entry name" value="DUF4461"/>
</dbReference>
<comment type="caution">
    <text evidence="3">The sequence shown here is derived from an EMBL/GenBank/DDBJ whole genome shotgun (WGS) entry which is preliminary data.</text>
</comment>
<dbReference type="Pfam" id="PF14687">
    <property type="entry name" value="DUF4460"/>
    <property type="match status" value="1"/>
</dbReference>
<dbReference type="Pfam" id="PF14688">
    <property type="entry name" value="DUF4461"/>
    <property type="match status" value="1"/>
</dbReference>
<dbReference type="GO" id="GO:0005739">
    <property type="term" value="C:mitochondrion"/>
    <property type="evidence" value="ECO:0007669"/>
    <property type="project" value="TreeGrafter"/>
</dbReference>
<feature type="domain" description="DUF4460" evidence="1">
    <location>
        <begin position="23"/>
        <end position="125"/>
    </location>
</feature>
<evidence type="ECO:0000259" key="2">
    <source>
        <dbReference type="Pfam" id="PF14688"/>
    </source>
</evidence>
<evidence type="ECO:0000313" key="4">
    <source>
        <dbReference type="Proteomes" id="UP001372834"/>
    </source>
</evidence>
<organism evidence="3 4">
    <name type="scientific">Polyplax serrata</name>
    <name type="common">Common mouse louse</name>
    <dbReference type="NCBI Taxonomy" id="468196"/>
    <lineage>
        <taxon>Eukaryota</taxon>
        <taxon>Metazoa</taxon>
        <taxon>Ecdysozoa</taxon>
        <taxon>Arthropoda</taxon>
        <taxon>Hexapoda</taxon>
        <taxon>Insecta</taxon>
        <taxon>Pterygota</taxon>
        <taxon>Neoptera</taxon>
        <taxon>Paraneoptera</taxon>
        <taxon>Psocodea</taxon>
        <taxon>Troctomorpha</taxon>
        <taxon>Phthiraptera</taxon>
        <taxon>Anoplura</taxon>
        <taxon>Polyplacidae</taxon>
        <taxon>Polyplax</taxon>
    </lineage>
</organism>
<gene>
    <name evidence="3" type="ORF">RUM43_008584</name>
</gene>
<dbReference type="InterPro" id="IPR028031">
    <property type="entry name" value="DUF4460"/>
</dbReference>
<sequence length="507" mass="58983">MLKCFVLRFDSCGSLPILTPFYRSLSSTEVSTALRPFYFSVHPDLFGQFPEERSINENSLKQLSSYLESVQQNRVAKPLTLKFYLRPNTTKTEVRAIKVLKSINIHLRDRNLRKIVVSILKTCDLPTTYVDKVSPKSDVRQKQFHENDINNIYNNLSKHETDFFEDDPIFSDILKRIKKKAKDDNHLSDWLSKNYTTAQGYLQAFEPIRNEIEKLRTNLCDKLKLKRIKWDCGWSISHFKGSLQSLDILLKHHPEDMKSLNEYYNHSFLFDLTGKTLIFGNETGVNLDGDVMLNCGEVRNNWLEVIKNIHRQETVIVKLPQFEKAVSRVLKDIKVVHRKFQPKVTAEKYENQLRRLITSLGDYRGRYGYPRQWPEKLDKYELVVETEAGPLMVSPTGQIIVPSSCPASILVNFISDNLEEAGRLLEEYKSNKYVEKDVHSKVVSEFQLLNLRKDDNITPSLMISCCNRLLDHKDCLRPLLKNSSLFITSYFSLLSDGQMCIPWNWQI</sequence>
<name>A0AAN8S0M3_POLSC</name>
<proteinExistence type="predicted"/>
<evidence type="ECO:0000259" key="1">
    <source>
        <dbReference type="Pfam" id="PF14687"/>
    </source>
</evidence>
<feature type="domain" description="DUF4461" evidence="2">
    <location>
        <begin position="186"/>
        <end position="506"/>
    </location>
</feature>
<dbReference type="InterPro" id="IPR027986">
    <property type="entry name" value="TCAIM"/>
</dbReference>
<evidence type="ECO:0000313" key="3">
    <source>
        <dbReference type="EMBL" id="KAK6622741.1"/>
    </source>
</evidence>
<protein>
    <recommendedName>
        <fullName evidence="5">T-cell activation inhibitor, mitochondrial</fullName>
    </recommendedName>
</protein>
<evidence type="ECO:0008006" key="5">
    <source>
        <dbReference type="Google" id="ProtNLM"/>
    </source>
</evidence>
<reference evidence="3 4" key="1">
    <citation type="submission" date="2023-10" db="EMBL/GenBank/DDBJ databases">
        <title>Genomes of two closely related lineages of the louse Polyplax serrata with different host specificities.</title>
        <authorList>
            <person name="Martinu J."/>
            <person name="Tarabai H."/>
            <person name="Stefka J."/>
            <person name="Hypsa V."/>
        </authorList>
    </citation>
    <scope>NUCLEOTIDE SEQUENCE [LARGE SCALE GENOMIC DNA]</scope>
    <source>
        <strain evidence="3">HR10_N</strain>
    </source>
</reference>
<dbReference type="Proteomes" id="UP001372834">
    <property type="component" value="Unassembled WGS sequence"/>
</dbReference>
<dbReference type="PANTHER" id="PTHR31596">
    <property type="entry name" value="T-CELL ACTIVATION INHIBITOR, MITOCHONDRIAL"/>
    <property type="match status" value="1"/>
</dbReference>